<evidence type="ECO:0000256" key="1">
    <source>
        <dbReference type="SAM" id="MobiDB-lite"/>
    </source>
</evidence>
<feature type="domain" description="OTU" evidence="2">
    <location>
        <begin position="151"/>
        <end position="310"/>
    </location>
</feature>
<feature type="compositionally biased region" description="Polar residues" evidence="1">
    <location>
        <begin position="83"/>
        <end position="96"/>
    </location>
</feature>
<dbReference type="STRING" id="1036808.A0A0C2ZUN8"/>
<feature type="region of interest" description="Disordered" evidence="1">
    <location>
        <begin position="74"/>
        <end position="105"/>
    </location>
</feature>
<dbReference type="CDD" id="cd22748">
    <property type="entry name" value="OTU_OTUD6-like"/>
    <property type="match status" value="1"/>
</dbReference>
<dbReference type="GO" id="GO:0016579">
    <property type="term" value="P:protein deubiquitination"/>
    <property type="evidence" value="ECO:0007669"/>
    <property type="project" value="TreeGrafter"/>
</dbReference>
<dbReference type="HOGENOM" id="CLU_034963_1_0_1"/>
<dbReference type="Gene3D" id="3.90.70.80">
    <property type="match status" value="1"/>
</dbReference>
<proteinExistence type="predicted"/>
<dbReference type="Proteomes" id="UP000053989">
    <property type="component" value="Unassembled WGS sequence"/>
</dbReference>
<dbReference type="InParanoid" id="A0A0C2ZUN8"/>
<dbReference type="FunCoup" id="A0A0C2ZUN8">
    <property type="interactions" value="368"/>
</dbReference>
<evidence type="ECO:0000313" key="3">
    <source>
        <dbReference type="EMBL" id="KIM65208.1"/>
    </source>
</evidence>
<organism evidence="3 4">
    <name type="scientific">Scleroderma citrinum Foug A</name>
    <dbReference type="NCBI Taxonomy" id="1036808"/>
    <lineage>
        <taxon>Eukaryota</taxon>
        <taxon>Fungi</taxon>
        <taxon>Dikarya</taxon>
        <taxon>Basidiomycota</taxon>
        <taxon>Agaricomycotina</taxon>
        <taxon>Agaricomycetes</taxon>
        <taxon>Agaricomycetidae</taxon>
        <taxon>Boletales</taxon>
        <taxon>Sclerodermatineae</taxon>
        <taxon>Sclerodermataceae</taxon>
        <taxon>Scleroderma</taxon>
    </lineage>
</organism>
<dbReference type="EMBL" id="KN822023">
    <property type="protein sequence ID" value="KIM65208.1"/>
    <property type="molecule type" value="Genomic_DNA"/>
</dbReference>
<reference evidence="4" key="2">
    <citation type="submission" date="2015-01" db="EMBL/GenBank/DDBJ databases">
        <title>Evolutionary Origins and Diversification of the Mycorrhizal Mutualists.</title>
        <authorList>
            <consortium name="DOE Joint Genome Institute"/>
            <consortium name="Mycorrhizal Genomics Consortium"/>
            <person name="Kohler A."/>
            <person name="Kuo A."/>
            <person name="Nagy L.G."/>
            <person name="Floudas D."/>
            <person name="Copeland A."/>
            <person name="Barry K.W."/>
            <person name="Cichocki N."/>
            <person name="Veneault-Fourrey C."/>
            <person name="LaButti K."/>
            <person name="Lindquist E.A."/>
            <person name="Lipzen A."/>
            <person name="Lundell T."/>
            <person name="Morin E."/>
            <person name="Murat C."/>
            <person name="Riley R."/>
            <person name="Ohm R."/>
            <person name="Sun H."/>
            <person name="Tunlid A."/>
            <person name="Henrissat B."/>
            <person name="Grigoriev I.V."/>
            <person name="Hibbett D.S."/>
            <person name="Martin F."/>
        </authorList>
    </citation>
    <scope>NUCLEOTIDE SEQUENCE [LARGE SCALE GENOMIC DNA]</scope>
    <source>
        <strain evidence="4">Foug A</strain>
    </source>
</reference>
<protein>
    <recommendedName>
        <fullName evidence="2">OTU domain-containing protein</fullName>
    </recommendedName>
</protein>
<dbReference type="GO" id="GO:0004843">
    <property type="term" value="F:cysteine-type deubiquitinase activity"/>
    <property type="evidence" value="ECO:0007669"/>
    <property type="project" value="TreeGrafter"/>
</dbReference>
<dbReference type="PANTHER" id="PTHR12419">
    <property type="entry name" value="OTU DOMAIN CONTAINING PROTEIN"/>
    <property type="match status" value="1"/>
</dbReference>
<dbReference type="InterPro" id="IPR050704">
    <property type="entry name" value="Peptidase_C85-like"/>
</dbReference>
<accession>A0A0C2ZUN8</accession>
<gene>
    <name evidence="3" type="ORF">SCLCIDRAFT_1212334</name>
</gene>
<reference evidence="3 4" key="1">
    <citation type="submission" date="2014-04" db="EMBL/GenBank/DDBJ databases">
        <authorList>
            <consortium name="DOE Joint Genome Institute"/>
            <person name="Kuo A."/>
            <person name="Kohler A."/>
            <person name="Nagy L.G."/>
            <person name="Floudas D."/>
            <person name="Copeland A."/>
            <person name="Barry K.W."/>
            <person name="Cichocki N."/>
            <person name="Veneault-Fourrey C."/>
            <person name="LaButti K."/>
            <person name="Lindquist E.A."/>
            <person name="Lipzen A."/>
            <person name="Lundell T."/>
            <person name="Morin E."/>
            <person name="Murat C."/>
            <person name="Sun H."/>
            <person name="Tunlid A."/>
            <person name="Henrissat B."/>
            <person name="Grigoriev I.V."/>
            <person name="Hibbett D.S."/>
            <person name="Martin F."/>
            <person name="Nordberg H.P."/>
            <person name="Cantor M.N."/>
            <person name="Hua S.X."/>
        </authorList>
    </citation>
    <scope>NUCLEOTIDE SEQUENCE [LARGE SCALE GENOMIC DNA]</scope>
    <source>
        <strain evidence="3 4">Foug A</strain>
    </source>
</reference>
<dbReference type="InterPro" id="IPR038765">
    <property type="entry name" value="Papain-like_cys_pep_sf"/>
</dbReference>
<evidence type="ECO:0000313" key="4">
    <source>
        <dbReference type="Proteomes" id="UP000053989"/>
    </source>
</evidence>
<sequence length="325" mass="35212">MPWSIVTATTALLRNQAAKYTILTPQVYHRVMGGKRNKAKKAAPAEPIHTVPPSSIQEDEQLMDSLLAELEARDQSGKAAPASGTTHPTESVQIGSKRQDSKARHLARQARKAAALAQHFSPSNPEATAEMEGEIRQEAASIKRTCDELGVQVHEINPDGHCLFSAIADQLALLNILPPSHANYATVRAAAAHYMIQHPDDFLPFIPSISGEDGLGATADTGLMSARQFEQYCLSIRDTGAWGGEPEILALSRAYNVAILVIQGGNPPVVVHTPNGTLVDCMDRHAKVARISFHRRKYGLGEHYNSLRPKNALATVTDKIQSILS</sequence>
<keyword evidence="4" id="KW-1185">Reference proteome</keyword>
<dbReference type="AlphaFoldDB" id="A0A0C2ZUN8"/>
<dbReference type="InterPro" id="IPR003323">
    <property type="entry name" value="OTU_dom"/>
</dbReference>
<dbReference type="PROSITE" id="PS50802">
    <property type="entry name" value="OTU"/>
    <property type="match status" value="1"/>
</dbReference>
<dbReference type="OrthoDB" id="415023at2759"/>
<dbReference type="SUPFAM" id="SSF54001">
    <property type="entry name" value="Cysteine proteinases"/>
    <property type="match status" value="1"/>
</dbReference>
<dbReference type="PANTHER" id="PTHR12419:SF10">
    <property type="entry name" value="DEUBIQUITINASE OTUD6B"/>
    <property type="match status" value="1"/>
</dbReference>
<name>A0A0C2ZUN8_9AGAM</name>
<evidence type="ECO:0000259" key="2">
    <source>
        <dbReference type="PROSITE" id="PS50802"/>
    </source>
</evidence>
<dbReference type="Pfam" id="PF02338">
    <property type="entry name" value="OTU"/>
    <property type="match status" value="1"/>
</dbReference>
<feature type="region of interest" description="Disordered" evidence="1">
    <location>
        <begin position="34"/>
        <end position="58"/>
    </location>
</feature>